<dbReference type="Gene3D" id="3.40.50.1000">
    <property type="entry name" value="HAD superfamily/HAD-like"/>
    <property type="match status" value="1"/>
</dbReference>
<dbReference type="InterPro" id="IPR023198">
    <property type="entry name" value="PGP-like_dom2"/>
</dbReference>
<dbReference type="RefSeq" id="WP_052112260.1">
    <property type="nucleotide sequence ID" value="NZ_AVPK01000007.1"/>
</dbReference>
<reference evidence="1 2" key="1">
    <citation type="submission" date="2013-08" db="EMBL/GenBank/DDBJ databases">
        <title>The genome sequence of Knoellia subterranea.</title>
        <authorList>
            <person name="Zhu W."/>
            <person name="Wang G."/>
        </authorList>
    </citation>
    <scope>NUCLEOTIDE SEQUENCE [LARGE SCALE GENOMIC DNA]</scope>
    <source>
        <strain evidence="1 2">KCTC 19937</strain>
    </source>
</reference>
<gene>
    <name evidence="1" type="ORF">N803_16470</name>
</gene>
<comment type="caution">
    <text evidence="1">The sequence shown here is derived from an EMBL/GenBank/DDBJ whole genome shotgun (WGS) entry which is preliminary data.</text>
</comment>
<dbReference type="PANTHER" id="PTHR43611:SF3">
    <property type="entry name" value="FLAVIN MONONUCLEOTIDE HYDROLASE 1, CHLOROPLATIC"/>
    <property type="match status" value="1"/>
</dbReference>
<dbReference type="eggNOG" id="COG1011">
    <property type="taxonomic scope" value="Bacteria"/>
</dbReference>
<dbReference type="Gene3D" id="1.10.150.240">
    <property type="entry name" value="Putative phosphatase, domain 2"/>
    <property type="match status" value="1"/>
</dbReference>
<dbReference type="Proteomes" id="UP000030011">
    <property type="component" value="Unassembled WGS sequence"/>
</dbReference>
<sequence length="199" mass="21555">MIKVLLLDLDGVLRIWDDALTAAVESDHGLPAGTLHRVACTPERLLPAITGVIDDGTWQAMITDLLVAEHGDRARDAVHDWLGPAGTVDTDVLTVVRHARTRLRVALLVNATSRLEDDLARLDLTGEVDSVTSSAHLGMALPEPDVYSTVAMRHGLMFSEIAYVDQSTVNVATAEILGIRSHHYTDVDGLRTFVDSVMA</sequence>
<evidence type="ECO:0008006" key="3">
    <source>
        <dbReference type="Google" id="ProtNLM"/>
    </source>
</evidence>
<dbReference type="SUPFAM" id="SSF56784">
    <property type="entry name" value="HAD-like"/>
    <property type="match status" value="1"/>
</dbReference>
<proteinExistence type="predicted"/>
<evidence type="ECO:0000313" key="2">
    <source>
        <dbReference type="Proteomes" id="UP000030011"/>
    </source>
</evidence>
<dbReference type="STRING" id="1385521.N803_16470"/>
<accession>A0A0A0JI29</accession>
<name>A0A0A0JI29_9MICO</name>
<dbReference type="AlphaFoldDB" id="A0A0A0JI29"/>
<dbReference type="OrthoDB" id="9797415at2"/>
<protein>
    <recommendedName>
        <fullName evidence="3">Haloacid dehalogenase</fullName>
    </recommendedName>
</protein>
<dbReference type="PANTHER" id="PTHR43611">
    <property type="entry name" value="ALPHA-D-GLUCOSE 1-PHOSPHATE PHOSPHATASE"/>
    <property type="match status" value="1"/>
</dbReference>
<evidence type="ECO:0000313" key="1">
    <source>
        <dbReference type="EMBL" id="KGN37010.1"/>
    </source>
</evidence>
<dbReference type="InterPro" id="IPR023214">
    <property type="entry name" value="HAD_sf"/>
</dbReference>
<organism evidence="1 2">
    <name type="scientific">Knoellia subterranea KCTC 19937</name>
    <dbReference type="NCBI Taxonomy" id="1385521"/>
    <lineage>
        <taxon>Bacteria</taxon>
        <taxon>Bacillati</taxon>
        <taxon>Actinomycetota</taxon>
        <taxon>Actinomycetes</taxon>
        <taxon>Micrococcales</taxon>
        <taxon>Intrasporangiaceae</taxon>
        <taxon>Knoellia</taxon>
    </lineage>
</organism>
<keyword evidence="2" id="KW-1185">Reference proteome</keyword>
<dbReference type="InterPro" id="IPR036412">
    <property type="entry name" value="HAD-like_sf"/>
</dbReference>
<dbReference type="EMBL" id="AVPK01000007">
    <property type="protein sequence ID" value="KGN37010.1"/>
    <property type="molecule type" value="Genomic_DNA"/>
</dbReference>